<sequence>MATLSPHSLSPFPWVDLFIILALVALNGVFAMSELAIVSARKPRLQAMEKAGRRGARSALALAADPGKFLSTVQIGITLIGIIAGAYSGASLGGPVGERLQALGLSSNVAEKLGFALVIGLTTYASLIVGELVPKQFALRRPEVIAALVATPMMWLAKLTAPVVWVLDGSSALIFRLLGMTRESEDHVTAEELHLIVAEASRSGVIEESERAIISGVVRLADRPVREVMTQRMDVDWIDIGADEATIRARLLETPHTRLPVGRGSVEDLVGIVQARDIMAALFRGEALDLGTLIRKAEVVPDQVDAMDALEVLRRSDVPMVMVHDEYGHFEGIVTPADLLSAIAGHFASDRDTDEEPDLVEREDGSLLVSGQMPVDQLAERIGIDLPEDRDYATVAGHALWLLKRLPEVGDYVDDQGWRFEIVDMDGRKIDKLLIAER</sequence>
<feature type="transmembrane region" description="Helical" evidence="11">
    <location>
        <begin position="12"/>
        <end position="38"/>
    </location>
</feature>
<dbReference type="InterPro" id="IPR016169">
    <property type="entry name" value="FAD-bd_PCMH_sub2"/>
</dbReference>
<keyword evidence="15" id="KW-1185">Reference proteome</keyword>
<name>A0A0S3EXW6_9SPHN</name>
<accession>A0A0S3EXW6</accession>
<dbReference type="InterPro" id="IPR000644">
    <property type="entry name" value="CBS_dom"/>
</dbReference>
<evidence type="ECO:0000256" key="2">
    <source>
        <dbReference type="ARBA" id="ARBA00006446"/>
    </source>
</evidence>
<dbReference type="Gene3D" id="3.30.465.10">
    <property type="match status" value="1"/>
</dbReference>
<dbReference type="InterPro" id="IPR002550">
    <property type="entry name" value="CNNM"/>
</dbReference>
<dbReference type="GO" id="GO:0005886">
    <property type="term" value="C:plasma membrane"/>
    <property type="evidence" value="ECO:0007669"/>
    <property type="project" value="UniProtKB-SubCell"/>
</dbReference>
<dbReference type="Pfam" id="PF00571">
    <property type="entry name" value="CBS"/>
    <property type="match status" value="1"/>
</dbReference>
<dbReference type="PANTHER" id="PTHR43099">
    <property type="entry name" value="UPF0053 PROTEIN YRKA"/>
    <property type="match status" value="1"/>
</dbReference>
<evidence type="ECO:0000256" key="4">
    <source>
        <dbReference type="ARBA" id="ARBA00022692"/>
    </source>
</evidence>
<feature type="transmembrane region" description="Helical" evidence="11">
    <location>
        <begin position="113"/>
        <end position="133"/>
    </location>
</feature>
<dbReference type="GO" id="GO:0003677">
    <property type="term" value="F:DNA binding"/>
    <property type="evidence" value="ECO:0007669"/>
    <property type="project" value="UniProtKB-KW"/>
</dbReference>
<dbReference type="PROSITE" id="PS51371">
    <property type="entry name" value="CBS"/>
    <property type="match status" value="1"/>
</dbReference>
<keyword evidence="3" id="KW-1003">Cell membrane</keyword>
<gene>
    <name evidence="14" type="ORF">ATN00_08000</name>
</gene>
<dbReference type="Pfam" id="PF03471">
    <property type="entry name" value="CorC_HlyC"/>
    <property type="match status" value="1"/>
</dbReference>
<comment type="similarity">
    <text evidence="2">Belongs to the UPF0053 family. Hemolysin C subfamily.</text>
</comment>
<dbReference type="Pfam" id="PF01595">
    <property type="entry name" value="CNNM"/>
    <property type="match status" value="1"/>
</dbReference>
<keyword evidence="4 10" id="KW-0812">Transmembrane</keyword>
<dbReference type="InterPro" id="IPR051676">
    <property type="entry name" value="UPF0053_domain"/>
</dbReference>
<evidence type="ECO:0000313" key="14">
    <source>
        <dbReference type="EMBL" id="ALR20257.1"/>
    </source>
</evidence>
<dbReference type="AlphaFoldDB" id="A0A0S3EXW6"/>
<dbReference type="FunFam" id="3.30.465.10:FF:000023">
    <property type="entry name" value="Magnesium and cobalt transporter"/>
    <property type="match status" value="1"/>
</dbReference>
<evidence type="ECO:0000256" key="8">
    <source>
        <dbReference type="ARBA" id="ARBA00023136"/>
    </source>
</evidence>
<evidence type="ECO:0000256" key="11">
    <source>
        <dbReference type="SAM" id="Phobius"/>
    </source>
</evidence>
<keyword evidence="7 9" id="KW-0129">CBS domain</keyword>
<dbReference type="CDD" id="cd04590">
    <property type="entry name" value="CBS_pair_CorC_HlyC_assoc"/>
    <property type="match status" value="1"/>
</dbReference>
<dbReference type="InterPro" id="IPR005170">
    <property type="entry name" value="Transptr-assoc_dom"/>
</dbReference>
<comment type="subcellular location">
    <subcellularLocation>
        <location evidence="1">Cell membrane</location>
        <topology evidence="1">Multi-pass membrane protein</topology>
    </subcellularLocation>
</comment>
<organism evidence="14 15">
    <name type="scientific">Sphingobium baderi</name>
    <dbReference type="NCBI Taxonomy" id="1332080"/>
    <lineage>
        <taxon>Bacteria</taxon>
        <taxon>Pseudomonadati</taxon>
        <taxon>Pseudomonadota</taxon>
        <taxon>Alphaproteobacteria</taxon>
        <taxon>Sphingomonadales</taxon>
        <taxon>Sphingomonadaceae</taxon>
        <taxon>Sphingobium</taxon>
    </lineage>
</organism>
<dbReference type="EMBL" id="CP013264">
    <property type="protein sequence ID" value="ALR20257.1"/>
    <property type="molecule type" value="Genomic_DNA"/>
</dbReference>
<dbReference type="OrthoDB" id="9805314at2"/>
<dbReference type="KEGG" id="sbd:ATN00_08000"/>
<dbReference type="SMART" id="SM01091">
    <property type="entry name" value="CorC_HlyC"/>
    <property type="match status" value="1"/>
</dbReference>
<keyword evidence="5" id="KW-0677">Repeat</keyword>
<evidence type="ECO:0000313" key="15">
    <source>
        <dbReference type="Proteomes" id="UP000056968"/>
    </source>
</evidence>
<evidence type="ECO:0000256" key="9">
    <source>
        <dbReference type="PROSITE-ProRule" id="PRU00703"/>
    </source>
</evidence>
<dbReference type="InterPro" id="IPR046342">
    <property type="entry name" value="CBS_dom_sf"/>
</dbReference>
<dbReference type="PANTHER" id="PTHR43099:SF5">
    <property type="entry name" value="HLYC_CORC FAMILY TRANSPORTER"/>
    <property type="match status" value="1"/>
</dbReference>
<reference evidence="14 15" key="1">
    <citation type="submission" date="2015-11" db="EMBL/GenBank/DDBJ databases">
        <title>A Two-component Flavoprotein Monooxygenase System MeaXY Responsible for para-Hydroxylation of 2-Methyl-6-ethylaniline and 2,6-Diethylaniline in Sphingobium baderi DE-13.</title>
        <authorList>
            <person name="Cheng M."/>
            <person name="Meng Q."/>
            <person name="Yang Y."/>
            <person name="Chu C."/>
            <person name="Yan X."/>
            <person name="He J."/>
            <person name="Li S."/>
        </authorList>
    </citation>
    <scope>NUCLEOTIDE SEQUENCE [LARGE SCALE GENOMIC DNA]</scope>
    <source>
        <strain evidence="14 15">DE-13</strain>
    </source>
</reference>
<feature type="transmembrane region" description="Helical" evidence="11">
    <location>
        <begin position="59"/>
        <end position="87"/>
    </location>
</feature>
<dbReference type="PROSITE" id="PS51846">
    <property type="entry name" value="CNNM"/>
    <property type="match status" value="1"/>
</dbReference>
<evidence type="ECO:0000256" key="7">
    <source>
        <dbReference type="ARBA" id="ARBA00023122"/>
    </source>
</evidence>
<dbReference type="SUPFAM" id="SSF56176">
    <property type="entry name" value="FAD-binding/transporter-associated domain-like"/>
    <property type="match status" value="1"/>
</dbReference>
<dbReference type="RefSeq" id="WP_062063765.1">
    <property type="nucleotide sequence ID" value="NZ_CP013264.1"/>
</dbReference>
<keyword evidence="8 10" id="KW-0472">Membrane</keyword>
<protein>
    <submittedName>
        <fullName evidence="14">DNA-binding protein</fullName>
    </submittedName>
</protein>
<evidence type="ECO:0000256" key="10">
    <source>
        <dbReference type="PROSITE-ProRule" id="PRU01193"/>
    </source>
</evidence>
<dbReference type="SUPFAM" id="SSF54631">
    <property type="entry name" value="CBS-domain pair"/>
    <property type="match status" value="1"/>
</dbReference>
<evidence type="ECO:0000259" key="13">
    <source>
        <dbReference type="PROSITE" id="PS51846"/>
    </source>
</evidence>
<evidence type="ECO:0000256" key="6">
    <source>
        <dbReference type="ARBA" id="ARBA00022989"/>
    </source>
</evidence>
<dbReference type="STRING" id="1332080.ATN00_08000"/>
<feature type="domain" description="CBS" evidence="12">
    <location>
        <begin position="293"/>
        <end position="353"/>
    </location>
</feature>
<feature type="domain" description="CNNM transmembrane" evidence="13">
    <location>
        <begin position="9"/>
        <end position="210"/>
    </location>
</feature>
<dbReference type="InterPro" id="IPR036318">
    <property type="entry name" value="FAD-bd_PCMH-like_sf"/>
</dbReference>
<keyword evidence="14" id="KW-0238">DNA-binding</keyword>
<dbReference type="GO" id="GO:0050660">
    <property type="term" value="F:flavin adenine dinucleotide binding"/>
    <property type="evidence" value="ECO:0007669"/>
    <property type="project" value="InterPro"/>
</dbReference>
<keyword evidence="6 10" id="KW-1133">Transmembrane helix</keyword>
<dbReference type="InterPro" id="IPR044751">
    <property type="entry name" value="Ion_transp-like_CBS"/>
</dbReference>
<evidence type="ECO:0000256" key="1">
    <source>
        <dbReference type="ARBA" id="ARBA00004651"/>
    </source>
</evidence>
<evidence type="ECO:0000259" key="12">
    <source>
        <dbReference type="PROSITE" id="PS51371"/>
    </source>
</evidence>
<dbReference type="Proteomes" id="UP000056968">
    <property type="component" value="Chromosome"/>
</dbReference>
<dbReference type="Gene3D" id="3.10.580.10">
    <property type="entry name" value="CBS-domain"/>
    <property type="match status" value="1"/>
</dbReference>
<evidence type="ECO:0000256" key="5">
    <source>
        <dbReference type="ARBA" id="ARBA00022737"/>
    </source>
</evidence>
<feature type="transmembrane region" description="Helical" evidence="11">
    <location>
        <begin position="145"/>
        <end position="167"/>
    </location>
</feature>
<proteinExistence type="inferred from homology"/>
<evidence type="ECO:0000256" key="3">
    <source>
        <dbReference type="ARBA" id="ARBA00022475"/>
    </source>
</evidence>